<dbReference type="InterPro" id="IPR036047">
    <property type="entry name" value="F-box-like_dom_sf"/>
</dbReference>
<accession>A0ABC8VD06</accession>
<dbReference type="PANTHER" id="PTHR33207">
    <property type="entry name" value="F-BOX DOMAIN CONTAINING PROTEIN-RELATED"/>
    <property type="match status" value="1"/>
</dbReference>
<evidence type="ECO:0000313" key="4">
    <source>
        <dbReference type="Proteomes" id="UP001497457"/>
    </source>
</evidence>
<sequence>MATKISSPPAAADAMPTSKVLGDVDLLGEILRRVDSPSTLVRAALVSRRWLRAASARDFLRRFRALHPPRLIGFYVSGDCVPRPEFVPMPAPAPPHPPDRELSAAQRRASTRSGFDAFPEFSSTVWDCWDGRVLFDFTETVHGSRRFGVRDPLRHPDRGVTELPPPPPTWPQPECPHAMLFPDDSDGDAACYRLHLRHSGATVSATVGVLRSGAWSVHCSAEAVLPAPPERIPMLTTLAAGKIYTVAVAGYVLGLDMAAARFFVVELPAGVAYEYYGNLVPCRGGGGGGSALYLVHLKGDRLCVWLRRRMDEHGAGDGEWVLRDAVSLRETCGHLVEQGLEPAAGHAAVASVVGVGDDAKFVFLELHASGVFVYMHFGSRKVEKVYQRDPDNDEITLVYPCSMAWLPVFPALLDEGESEPEPLREEKVSS</sequence>
<dbReference type="Proteomes" id="UP001497457">
    <property type="component" value="Chromosome 1b"/>
</dbReference>
<keyword evidence="4" id="KW-1185">Reference proteome</keyword>
<evidence type="ECO:0000313" key="3">
    <source>
        <dbReference type="EMBL" id="CAL4888302.1"/>
    </source>
</evidence>
<proteinExistence type="predicted"/>
<protein>
    <recommendedName>
        <fullName evidence="2">F-box protein AT5G49610-like beta-propeller domain-containing protein</fullName>
    </recommendedName>
</protein>
<dbReference type="SUPFAM" id="SSF81383">
    <property type="entry name" value="F-box domain"/>
    <property type="match status" value="1"/>
</dbReference>
<name>A0ABC8VD06_9POAL</name>
<feature type="region of interest" description="Disordered" evidence="1">
    <location>
        <begin position="89"/>
        <end position="109"/>
    </location>
</feature>
<dbReference type="AlphaFoldDB" id="A0ABC8VD06"/>
<gene>
    <name evidence="3" type="ORF">URODEC1_LOCUS2160</name>
</gene>
<dbReference type="EMBL" id="OZ075111">
    <property type="protein sequence ID" value="CAL4888302.1"/>
    <property type="molecule type" value="Genomic_DNA"/>
</dbReference>
<evidence type="ECO:0000259" key="2">
    <source>
        <dbReference type="Pfam" id="PF23635"/>
    </source>
</evidence>
<organism evidence="3 4">
    <name type="scientific">Urochloa decumbens</name>
    <dbReference type="NCBI Taxonomy" id="240449"/>
    <lineage>
        <taxon>Eukaryota</taxon>
        <taxon>Viridiplantae</taxon>
        <taxon>Streptophyta</taxon>
        <taxon>Embryophyta</taxon>
        <taxon>Tracheophyta</taxon>
        <taxon>Spermatophyta</taxon>
        <taxon>Magnoliopsida</taxon>
        <taxon>Liliopsida</taxon>
        <taxon>Poales</taxon>
        <taxon>Poaceae</taxon>
        <taxon>PACMAD clade</taxon>
        <taxon>Panicoideae</taxon>
        <taxon>Panicodae</taxon>
        <taxon>Paniceae</taxon>
        <taxon>Melinidinae</taxon>
        <taxon>Urochloa</taxon>
    </lineage>
</organism>
<dbReference type="InterPro" id="IPR056594">
    <property type="entry name" value="AT5G49610-like_b-prop"/>
</dbReference>
<feature type="domain" description="F-box protein AT5G49610-like beta-propeller" evidence="2">
    <location>
        <begin position="125"/>
        <end position="409"/>
    </location>
</feature>
<reference evidence="3" key="1">
    <citation type="submission" date="2024-10" db="EMBL/GenBank/DDBJ databases">
        <authorList>
            <person name="Ryan C."/>
        </authorList>
    </citation>
    <scope>NUCLEOTIDE SEQUENCE [LARGE SCALE GENOMIC DNA]</scope>
</reference>
<dbReference type="Pfam" id="PF23635">
    <property type="entry name" value="Beta-prop_AT5G49610-like"/>
    <property type="match status" value="1"/>
</dbReference>
<evidence type="ECO:0000256" key="1">
    <source>
        <dbReference type="SAM" id="MobiDB-lite"/>
    </source>
</evidence>